<organism evidence="2 3">
    <name type="scientific">candidate division WWE3 bacterium</name>
    <dbReference type="NCBI Taxonomy" id="2053526"/>
    <lineage>
        <taxon>Bacteria</taxon>
        <taxon>Katanobacteria</taxon>
    </lineage>
</organism>
<evidence type="ECO:0000313" key="2">
    <source>
        <dbReference type="EMBL" id="RJR26923.1"/>
    </source>
</evidence>
<feature type="transmembrane region" description="Helical" evidence="1">
    <location>
        <begin position="434"/>
        <end position="452"/>
    </location>
</feature>
<dbReference type="PANTHER" id="PTHR36851">
    <property type="entry name" value="UNNAMED PRODUCT"/>
    <property type="match status" value="1"/>
</dbReference>
<dbReference type="Proteomes" id="UP000265540">
    <property type="component" value="Unassembled WGS sequence"/>
</dbReference>
<reference evidence="2 3" key="1">
    <citation type="journal article" date="2017" name="ISME J.">
        <title>Energy and carbon metabolisms in a deep terrestrial subsurface fluid microbial community.</title>
        <authorList>
            <person name="Momper L."/>
            <person name="Jungbluth S.P."/>
            <person name="Lee M.D."/>
            <person name="Amend J.P."/>
        </authorList>
    </citation>
    <scope>NUCLEOTIDE SEQUENCE [LARGE SCALE GENOMIC DNA]</scope>
    <source>
        <strain evidence="2">SURF_46</strain>
    </source>
</reference>
<dbReference type="PANTHER" id="PTHR36851:SF1">
    <property type="entry name" value="GLYCO_TRANS_2-LIKE DOMAIN-CONTAINING PROTEIN"/>
    <property type="match status" value="1"/>
</dbReference>
<protein>
    <submittedName>
        <fullName evidence="2">Glycosyltransferase family 2 protein</fullName>
    </submittedName>
</protein>
<accession>A0A3A4ZCE2</accession>
<feature type="transmembrane region" description="Helical" evidence="1">
    <location>
        <begin position="42"/>
        <end position="59"/>
    </location>
</feature>
<keyword evidence="1" id="KW-1133">Transmembrane helix</keyword>
<proteinExistence type="predicted"/>
<dbReference type="CDD" id="cd00761">
    <property type="entry name" value="Glyco_tranf_GTA_type"/>
    <property type="match status" value="1"/>
</dbReference>
<dbReference type="SUPFAM" id="SSF53448">
    <property type="entry name" value="Nucleotide-diphospho-sugar transferases"/>
    <property type="match status" value="1"/>
</dbReference>
<dbReference type="AlphaFoldDB" id="A0A3A4ZCE2"/>
<dbReference type="InterPro" id="IPR029044">
    <property type="entry name" value="Nucleotide-diphossugar_trans"/>
</dbReference>
<feature type="transmembrane region" description="Helical" evidence="1">
    <location>
        <begin position="399"/>
        <end position="422"/>
    </location>
</feature>
<keyword evidence="1" id="KW-0472">Membrane</keyword>
<keyword evidence="2" id="KW-0808">Transferase</keyword>
<keyword evidence="1" id="KW-0812">Transmembrane</keyword>
<evidence type="ECO:0000256" key="1">
    <source>
        <dbReference type="SAM" id="Phobius"/>
    </source>
</evidence>
<comment type="caution">
    <text evidence="2">The sequence shown here is derived from an EMBL/GenBank/DDBJ whole genome shotgun (WGS) entry which is preliminary data.</text>
</comment>
<gene>
    <name evidence="2" type="ORF">C4561_04055</name>
</gene>
<feature type="transmembrane region" description="Helical" evidence="1">
    <location>
        <begin position="472"/>
        <end position="492"/>
    </location>
</feature>
<dbReference type="GO" id="GO:0016740">
    <property type="term" value="F:transferase activity"/>
    <property type="evidence" value="ECO:0007669"/>
    <property type="project" value="UniProtKB-KW"/>
</dbReference>
<sequence>MLENLVIKYDKQVHRMLELSLGMLTWALLSSPIWLGLLYPPAIVYLLTFFTVYWSYMAFRHTMGMYIGYRNYKREMAQDWMDECNKLNFSLLPDTGTLPQSLADVRHLFLIPVYSEPEGVLRDTIGSILSQTFPTEQVVLVFAVEEKYSDTVVPNIYKIINESERKFHKVKHYVHPAGIPGEAIGAAAANRTWGAKHAVDDLRAEGENLRNYIFSTIDADHVLNNQYIARLTHLYLTADRRDYHYYSTAVHLFNNNLWRVPSMMRIEANAVTLGSLSDWVVSNREFKDTFSSYSSSLQTLIDADFWDVSLGVDDTIFYWRAFFVRNGDFDGVPHYIPYSADAVEGKNFLDSHVRLYKQLLRWGWGAIDFPLSVKEFMKNRKIATTKKIKWIIKHIEKRVILINIVFLITFGFGMVTLVNPYVKQSNFAYSLPNIMSVILTITLIFLIPGTYFRNKFTNPVPKNWPLWRKFMVLMEGPLIILNLLTFSFFPWIEAQTRMMMGKKLKDLYHTPKVR</sequence>
<dbReference type="Gene3D" id="3.90.550.10">
    <property type="entry name" value="Spore Coat Polysaccharide Biosynthesis Protein SpsA, Chain A"/>
    <property type="match status" value="1"/>
</dbReference>
<name>A0A3A4ZCE2_UNCKA</name>
<dbReference type="EMBL" id="QZJF01000017">
    <property type="protein sequence ID" value="RJR26923.1"/>
    <property type="molecule type" value="Genomic_DNA"/>
</dbReference>
<evidence type="ECO:0000313" key="3">
    <source>
        <dbReference type="Proteomes" id="UP000265540"/>
    </source>
</evidence>